<keyword evidence="3" id="KW-1185">Reference proteome</keyword>
<dbReference type="PANTHER" id="PTHR22916:SF3">
    <property type="entry name" value="UDP-GLCNAC:BETAGAL BETA-1,3-N-ACETYLGLUCOSAMINYLTRANSFERASE-LIKE PROTEIN 1"/>
    <property type="match status" value="1"/>
</dbReference>
<dbReference type="eggNOG" id="arCOG01385">
    <property type="taxonomic scope" value="Archaea"/>
</dbReference>
<accession>B5IDL1</accession>
<organism evidence="2 3">
    <name type="scientific">Aciduliprofundum boonei (strain DSM 19572 / T469)</name>
    <dbReference type="NCBI Taxonomy" id="439481"/>
    <lineage>
        <taxon>Archaea</taxon>
        <taxon>Methanobacteriati</taxon>
        <taxon>Thermoplasmatota</taxon>
        <taxon>DHVE2 group</taxon>
        <taxon>Candidatus Aciduliprofundum</taxon>
    </lineage>
</organism>
<sequence>MKYSICSTVYNAAPRLRASLDSILQYINPEEFEIVVVDSKSKDGTLEILKEYANKFPNFKIIVRKCTRGKGRQIAFENSQGEYIIPVDLDTIYLPPWWELIKAYESWEGKDKYALQAIYSGIYPRHLLEKVGGWRDLQYAEDFDLWWRLIEIDSLKIYPLVTGKNWKIKERESIHIKNILHIVYRKYLDERDRFIVRSEFNLGARLREIKMWSKRYSYYLFWIPLTSLARVAALLKNVERRDADYVRNKWFNNFINMNIKGDIIYSFVAFPQFTTAKGLIKFMDSKWGYGDE</sequence>
<dbReference type="AlphaFoldDB" id="B5IDL1"/>
<dbReference type="InterPro" id="IPR029044">
    <property type="entry name" value="Nucleotide-diphossugar_trans"/>
</dbReference>
<dbReference type="HOGENOM" id="CLU_951879_0_0_2"/>
<dbReference type="Gene3D" id="3.90.550.10">
    <property type="entry name" value="Spore Coat Polysaccharide Biosynthesis Protein SpsA, Chain A"/>
    <property type="match status" value="1"/>
</dbReference>
<reference evidence="2" key="1">
    <citation type="submission" date="2010-02" db="EMBL/GenBank/DDBJ databases">
        <title>Complete sequence of Aciduliprofundum boonei T469.</title>
        <authorList>
            <consortium name="US DOE Joint Genome Institute"/>
            <person name="Lucas S."/>
            <person name="Copeland A."/>
            <person name="Lapidus A."/>
            <person name="Cheng J.-F."/>
            <person name="Bruce D."/>
            <person name="Goodwin L."/>
            <person name="Pitluck S."/>
            <person name="Saunders E."/>
            <person name="Detter J.C."/>
            <person name="Han C."/>
            <person name="Tapia R."/>
            <person name="Land M."/>
            <person name="Hauser L."/>
            <person name="Kyrpides N."/>
            <person name="Mikhailova N."/>
            <person name="Flores G."/>
            <person name="Reysenbach A.-L."/>
            <person name="Woyke T."/>
        </authorList>
    </citation>
    <scope>NUCLEOTIDE SEQUENCE</scope>
    <source>
        <strain evidence="2">T469</strain>
    </source>
</reference>
<dbReference type="PANTHER" id="PTHR22916">
    <property type="entry name" value="GLYCOSYLTRANSFERASE"/>
    <property type="match status" value="1"/>
</dbReference>
<dbReference type="Proteomes" id="UP000001400">
    <property type="component" value="Chromosome"/>
</dbReference>
<feature type="domain" description="Glycosyltransferase 2-like" evidence="1">
    <location>
        <begin position="4"/>
        <end position="104"/>
    </location>
</feature>
<dbReference type="GeneID" id="8827216"/>
<dbReference type="GO" id="GO:0016758">
    <property type="term" value="F:hexosyltransferase activity"/>
    <property type="evidence" value="ECO:0007669"/>
    <property type="project" value="UniProtKB-ARBA"/>
</dbReference>
<dbReference type="KEGG" id="abi:Aboo_0274"/>
<evidence type="ECO:0000259" key="1">
    <source>
        <dbReference type="Pfam" id="PF00535"/>
    </source>
</evidence>
<dbReference type="STRING" id="439481.Aboo_0274"/>
<dbReference type="InterPro" id="IPR001173">
    <property type="entry name" value="Glyco_trans_2-like"/>
</dbReference>
<keyword evidence="2" id="KW-0808">Transferase</keyword>
<evidence type="ECO:0000313" key="3">
    <source>
        <dbReference type="Proteomes" id="UP000001400"/>
    </source>
</evidence>
<dbReference type="OrthoDB" id="46222at2157"/>
<dbReference type="RefSeq" id="WP_008084365.1">
    <property type="nucleotide sequence ID" value="NC_013926.1"/>
</dbReference>
<gene>
    <name evidence="2" type="ordered locus">Aboo_0274</name>
</gene>
<dbReference type="EMBL" id="CP001941">
    <property type="protein sequence ID" value="ADD08085.1"/>
    <property type="molecule type" value="Genomic_DNA"/>
</dbReference>
<evidence type="ECO:0000313" key="2">
    <source>
        <dbReference type="EMBL" id="ADD08085.1"/>
    </source>
</evidence>
<dbReference type="CDD" id="cd00761">
    <property type="entry name" value="Glyco_tranf_GTA_type"/>
    <property type="match status" value="1"/>
</dbReference>
<name>B5IDL1_ACIB4</name>
<dbReference type="SUPFAM" id="SSF53448">
    <property type="entry name" value="Nucleotide-diphospho-sugar transferases"/>
    <property type="match status" value="1"/>
</dbReference>
<protein>
    <submittedName>
        <fullName evidence="2">Glycosyl transferase family 2</fullName>
    </submittedName>
</protein>
<proteinExistence type="predicted"/>
<dbReference type="Pfam" id="PF00535">
    <property type="entry name" value="Glycos_transf_2"/>
    <property type="match status" value="1"/>
</dbReference>
<dbReference type="CAZy" id="GT2">
    <property type="family name" value="Glycosyltransferase Family 2"/>
</dbReference>